<evidence type="ECO:0000256" key="2">
    <source>
        <dbReference type="SAM" id="Coils"/>
    </source>
</evidence>
<organism evidence="5 6">
    <name type="scientific">Anaeramoeba flamelloides</name>
    <dbReference type="NCBI Taxonomy" id="1746091"/>
    <lineage>
        <taxon>Eukaryota</taxon>
        <taxon>Metamonada</taxon>
        <taxon>Anaeramoebidae</taxon>
        <taxon>Anaeramoeba</taxon>
    </lineage>
</organism>
<dbReference type="PROSITE" id="PS50004">
    <property type="entry name" value="C2"/>
    <property type="match status" value="1"/>
</dbReference>
<dbReference type="Pfam" id="PF00616">
    <property type="entry name" value="RasGAP"/>
    <property type="match status" value="1"/>
</dbReference>
<name>A0ABQ8YNR4_9EUKA</name>
<keyword evidence="1" id="KW-0343">GTPase activation</keyword>
<dbReference type="SUPFAM" id="SSF49562">
    <property type="entry name" value="C2 domain (Calcium/lipid-binding domain, CaLB)"/>
    <property type="match status" value="1"/>
</dbReference>
<dbReference type="PANTHER" id="PTHR10194:SF60">
    <property type="entry name" value="RAS GTPASE-ACTIVATING PROTEIN RASKOL"/>
    <property type="match status" value="1"/>
</dbReference>
<evidence type="ECO:0000313" key="5">
    <source>
        <dbReference type="EMBL" id="KAJ6246246.1"/>
    </source>
</evidence>
<dbReference type="InterPro" id="IPR008936">
    <property type="entry name" value="Rho_GTPase_activation_prot"/>
</dbReference>
<sequence>MTSFIERIDSEQEQPQLFIEIFEGKNFPRSKDKNTTKEVDYVFCQIMIEKQKLETTTKQRVQPVWYEQFLFLVRRRKSVLRINVMKFVKGKTKHKIIGVVKIPIETLLNEHPIIDWFDLSLHKSFGSKKKQNERSRKPQLRLKVHFTFTKKYLVEEKREISWRKKFVELVKFLLSDDSKVLCILTDIVHSGDADKIAKNIVSVLRNYKKILSFIEFSIEREVFATNSPEQLFRTNSMSTKMMTALQTPSTNAYICSMLKKPILEIMKISYIMDMRENLVSKEDLERNVKQIKKLTQAILDNVFHSSTILPYEYKCICYRMYKCVKKKFPDNVNVCVSGFIFLRVLGPAMINPSNFLNLAEPITKENLKNLVLIAKIIQTLVNGAIFGIKDKSLAILQKWAENNRVKLNEFIQKIVTTPPEKNINNKKNNKDIIAYRAPTQDFYDMVDYMKNYSKKISTFLYRPEDDVEDDVEEDEKNKETLSSFFKTKDMSVTLAIILNKLKKPEHPLAKKSHNITNSEIKKLKAIKITQRTVLKKVLNEFENENNILNNDYIFAKENTRKATIVSEKIIFFFKNVINDFYIKDNKNTINVNNDIDINENSDENNNKEDKKQILTINFRKVQKSTRINTFTRTVSRFYKETKSNLFHISIDWNAIKKSSKYNEFVLGFGELKNVNLIDLNLSEKISFWINIYNSLLIHASIVNESSPESFFTLKTFNSEYKYNISGLLFSRDDIFQGILRAKPNYFPKDDPRNQHVLNDSFVPYIIFGLTDLQITSPNIRVFHSTKVDKELLYACKYYIENNVKSHSLTKTPKLIIPNLFKWNMEIFGGSDETVVEFILSTLSVFNVDLYYNFLHLTKLPYRIEYQDIRIKKKYPDLNNEKSKLINVEEITNKKINHKFTFLCDLNLDRFENN</sequence>
<reference evidence="5" key="1">
    <citation type="submission" date="2022-08" db="EMBL/GenBank/DDBJ databases">
        <title>Novel sulfate-reducing endosymbionts in the free-living metamonad Anaeramoeba.</title>
        <authorList>
            <person name="Jerlstrom-Hultqvist J."/>
            <person name="Cepicka I."/>
            <person name="Gallot-Lavallee L."/>
            <person name="Salas-Leiva D."/>
            <person name="Curtis B.A."/>
            <person name="Zahonova K."/>
            <person name="Pipaliya S."/>
            <person name="Dacks J."/>
            <person name="Roger A.J."/>
        </authorList>
    </citation>
    <scope>NUCLEOTIDE SEQUENCE</scope>
    <source>
        <strain evidence="5">Schooner1</strain>
    </source>
</reference>
<dbReference type="InterPro" id="IPR039360">
    <property type="entry name" value="Ras_GTPase"/>
</dbReference>
<dbReference type="InterPro" id="IPR035892">
    <property type="entry name" value="C2_domain_sf"/>
</dbReference>
<dbReference type="PANTHER" id="PTHR10194">
    <property type="entry name" value="RAS GTPASE-ACTIVATING PROTEINS"/>
    <property type="match status" value="1"/>
</dbReference>
<evidence type="ECO:0000313" key="6">
    <source>
        <dbReference type="Proteomes" id="UP001150062"/>
    </source>
</evidence>
<dbReference type="EMBL" id="JAOAOG010000136">
    <property type="protein sequence ID" value="KAJ6246246.1"/>
    <property type="molecule type" value="Genomic_DNA"/>
</dbReference>
<protein>
    <submittedName>
        <fullName evidence="5">Ras gtpase-activating protein</fullName>
    </submittedName>
</protein>
<evidence type="ECO:0000259" key="4">
    <source>
        <dbReference type="PROSITE" id="PS50018"/>
    </source>
</evidence>
<dbReference type="Gene3D" id="1.10.506.10">
    <property type="entry name" value="GTPase Activation - p120gap, domain 1"/>
    <property type="match status" value="2"/>
</dbReference>
<dbReference type="PROSITE" id="PS50018">
    <property type="entry name" value="RAS_GTPASE_ACTIV_2"/>
    <property type="match status" value="1"/>
</dbReference>
<proteinExistence type="predicted"/>
<accession>A0ABQ8YNR4</accession>
<feature type="domain" description="C2" evidence="3">
    <location>
        <begin position="1"/>
        <end position="117"/>
    </location>
</feature>
<dbReference type="SMART" id="SM00323">
    <property type="entry name" value="RasGAP"/>
    <property type="match status" value="1"/>
</dbReference>
<dbReference type="InterPro" id="IPR000008">
    <property type="entry name" value="C2_dom"/>
</dbReference>
<keyword evidence="2" id="KW-0175">Coiled coil</keyword>
<keyword evidence="6" id="KW-1185">Reference proteome</keyword>
<comment type="caution">
    <text evidence="5">The sequence shown here is derived from an EMBL/GenBank/DDBJ whole genome shotgun (WGS) entry which is preliminary data.</text>
</comment>
<dbReference type="Proteomes" id="UP001150062">
    <property type="component" value="Unassembled WGS sequence"/>
</dbReference>
<gene>
    <name evidence="5" type="ORF">M0813_19384</name>
</gene>
<dbReference type="Pfam" id="PF04784">
    <property type="entry name" value="DUF547"/>
    <property type="match status" value="1"/>
</dbReference>
<dbReference type="InterPro" id="IPR006869">
    <property type="entry name" value="DUF547"/>
</dbReference>
<dbReference type="InterPro" id="IPR001936">
    <property type="entry name" value="RasGAP_dom"/>
</dbReference>
<dbReference type="SMART" id="SM00239">
    <property type="entry name" value="C2"/>
    <property type="match status" value="1"/>
</dbReference>
<dbReference type="SUPFAM" id="SSF48350">
    <property type="entry name" value="GTPase activation domain, GAP"/>
    <property type="match status" value="1"/>
</dbReference>
<feature type="domain" description="Ras-GAP" evidence="4">
    <location>
        <begin position="192"/>
        <end position="382"/>
    </location>
</feature>
<evidence type="ECO:0000259" key="3">
    <source>
        <dbReference type="PROSITE" id="PS50004"/>
    </source>
</evidence>
<feature type="coiled-coil region" evidence="2">
    <location>
        <begin position="531"/>
        <end position="558"/>
    </location>
</feature>
<dbReference type="Gene3D" id="2.60.40.150">
    <property type="entry name" value="C2 domain"/>
    <property type="match status" value="1"/>
</dbReference>
<evidence type="ECO:0000256" key="1">
    <source>
        <dbReference type="ARBA" id="ARBA00022468"/>
    </source>
</evidence>
<dbReference type="Pfam" id="PF00168">
    <property type="entry name" value="C2"/>
    <property type="match status" value="1"/>
</dbReference>